<organism evidence="2 3">
    <name type="scientific">Treponema brennaborense (strain DSM 12168 / CIP 105900 / DD5/3)</name>
    <dbReference type="NCBI Taxonomy" id="906968"/>
    <lineage>
        <taxon>Bacteria</taxon>
        <taxon>Pseudomonadati</taxon>
        <taxon>Spirochaetota</taxon>
        <taxon>Spirochaetia</taxon>
        <taxon>Spirochaetales</taxon>
        <taxon>Treponemataceae</taxon>
        <taxon>Treponema</taxon>
    </lineage>
</organism>
<feature type="chain" id="PRO_5003312670" description="Lipoprotein" evidence="1">
    <location>
        <begin position="21"/>
        <end position="227"/>
    </location>
</feature>
<accession>F4LIG6</accession>
<dbReference type="OrthoDB" id="362551at2"/>
<dbReference type="KEGG" id="tbe:Trebr_0770"/>
<protein>
    <recommendedName>
        <fullName evidence="4">Lipoprotein</fullName>
    </recommendedName>
</protein>
<name>F4LIG6_TREBD</name>
<sequence length="227" mass="24984">MNRFTLISLSVVVAAVLSFAGCASKPEAVEPEPKELTSMVKTEVVEHKGTALGITQLPIWVETYITTGILGLEKLPDYTGSYCFVGEQIGTNLNAVQTWASSFNVSREIATTVSSRVDALFTGAASGSPEGKYGTYFENVVKAAANANFSGARKINDWWVLVRRYDTDVKKKFTDEYRVYVLYTIEKDVLDQQVMSMIDKVASDSSVTDEQKSAINNVKKIMESEGF</sequence>
<dbReference type="Proteomes" id="UP000006546">
    <property type="component" value="Chromosome"/>
</dbReference>
<gene>
    <name evidence="2" type="ordered locus">Trebr_0770</name>
</gene>
<dbReference type="EMBL" id="CP002696">
    <property type="protein sequence ID" value="AEE16207.1"/>
    <property type="molecule type" value="Genomic_DNA"/>
</dbReference>
<dbReference type="eggNOG" id="ENOG5031CIE">
    <property type="taxonomic scope" value="Bacteria"/>
</dbReference>
<dbReference type="STRING" id="906968.Trebr_0770"/>
<dbReference type="AlphaFoldDB" id="F4LIG6"/>
<evidence type="ECO:0000313" key="3">
    <source>
        <dbReference type="Proteomes" id="UP000006546"/>
    </source>
</evidence>
<feature type="signal peptide" evidence="1">
    <location>
        <begin position="1"/>
        <end position="20"/>
    </location>
</feature>
<proteinExistence type="predicted"/>
<reference evidence="3" key="1">
    <citation type="submission" date="2011-04" db="EMBL/GenBank/DDBJ databases">
        <title>The complete genome of Treponema brennaborense DSM 12168.</title>
        <authorList>
            <person name="Lucas S."/>
            <person name="Han J."/>
            <person name="Lapidus A."/>
            <person name="Bruce D."/>
            <person name="Goodwin L."/>
            <person name="Pitluck S."/>
            <person name="Peters L."/>
            <person name="Kyrpides N."/>
            <person name="Mavromatis K."/>
            <person name="Ivanova N."/>
            <person name="Mikhailova N."/>
            <person name="Pagani I."/>
            <person name="Teshima H."/>
            <person name="Detter J.C."/>
            <person name="Tapia R."/>
            <person name="Han C."/>
            <person name="Land M."/>
            <person name="Hauser L."/>
            <person name="Markowitz V."/>
            <person name="Cheng J.-F."/>
            <person name="Hugenholtz P."/>
            <person name="Woyke T."/>
            <person name="Wu D."/>
            <person name="Gronow S."/>
            <person name="Wellnitz S."/>
            <person name="Brambilla E."/>
            <person name="Klenk H.-P."/>
            <person name="Eisen J.A."/>
        </authorList>
    </citation>
    <scope>NUCLEOTIDE SEQUENCE [LARGE SCALE GENOMIC DNA]</scope>
    <source>
        <strain evidence="3">DSM 12168 / CIP 105900 / DD5/3</strain>
    </source>
</reference>
<evidence type="ECO:0000256" key="1">
    <source>
        <dbReference type="SAM" id="SignalP"/>
    </source>
</evidence>
<dbReference type="RefSeq" id="WP_013757926.1">
    <property type="nucleotide sequence ID" value="NC_015500.1"/>
</dbReference>
<dbReference type="HOGENOM" id="CLU_1229447_0_0_12"/>
<dbReference type="PROSITE" id="PS51257">
    <property type="entry name" value="PROKAR_LIPOPROTEIN"/>
    <property type="match status" value="1"/>
</dbReference>
<keyword evidence="1" id="KW-0732">Signal</keyword>
<evidence type="ECO:0008006" key="4">
    <source>
        <dbReference type="Google" id="ProtNLM"/>
    </source>
</evidence>
<keyword evidence="3" id="KW-1185">Reference proteome</keyword>
<evidence type="ECO:0000313" key="2">
    <source>
        <dbReference type="EMBL" id="AEE16207.1"/>
    </source>
</evidence>